<evidence type="ECO:0000313" key="3">
    <source>
        <dbReference type="Proteomes" id="UP000221165"/>
    </source>
</evidence>
<protein>
    <submittedName>
        <fullName evidence="2">Transmembrane protein</fullName>
    </submittedName>
</protein>
<keyword evidence="2" id="KW-0812">Transmembrane</keyword>
<dbReference type="GeneID" id="94434690"/>
<keyword evidence="2" id="KW-0472">Membrane</keyword>
<feature type="compositionally biased region" description="Polar residues" evidence="1">
    <location>
        <begin position="556"/>
        <end position="568"/>
    </location>
</feature>
<organism evidence="2 3">
    <name type="scientific">Cystoisospora suis</name>
    <dbReference type="NCBI Taxonomy" id="483139"/>
    <lineage>
        <taxon>Eukaryota</taxon>
        <taxon>Sar</taxon>
        <taxon>Alveolata</taxon>
        <taxon>Apicomplexa</taxon>
        <taxon>Conoidasida</taxon>
        <taxon>Coccidia</taxon>
        <taxon>Eucoccidiorida</taxon>
        <taxon>Eimeriorina</taxon>
        <taxon>Sarcocystidae</taxon>
        <taxon>Cystoisospora</taxon>
    </lineage>
</organism>
<evidence type="ECO:0000256" key="1">
    <source>
        <dbReference type="SAM" id="MobiDB-lite"/>
    </source>
</evidence>
<dbReference type="Proteomes" id="UP000221165">
    <property type="component" value="Unassembled WGS sequence"/>
</dbReference>
<name>A0A2C6KDR3_9APIC</name>
<feature type="non-terminal residue" evidence="2">
    <location>
        <position position="1"/>
    </location>
</feature>
<dbReference type="AlphaFoldDB" id="A0A2C6KDR3"/>
<dbReference type="EMBL" id="MIGC01011174">
    <property type="protein sequence ID" value="PHJ14808.1"/>
    <property type="molecule type" value="Genomic_DNA"/>
</dbReference>
<feature type="region of interest" description="Disordered" evidence="1">
    <location>
        <begin position="556"/>
        <end position="580"/>
    </location>
</feature>
<feature type="non-terminal residue" evidence="2">
    <location>
        <position position="700"/>
    </location>
</feature>
<dbReference type="VEuPathDB" id="ToxoDB:CSUI_011380"/>
<dbReference type="RefSeq" id="XP_067916543.1">
    <property type="nucleotide sequence ID" value="XM_068071479.1"/>
</dbReference>
<gene>
    <name evidence="2" type="ORF">CSUI_011380</name>
</gene>
<reference evidence="2 3" key="1">
    <citation type="journal article" date="2017" name="Int. J. Parasitol.">
        <title>The genome of the protozoan parasite Cystoisospora suis and a reverse vaccinology approach to identify vaccine candidates.</title>
        <authorList>
            <person name="Palmieri N."/>
            <person name="Shrestha A."/>
            <person name="Ruttkowski B."/>
            <person name="Beck T."/>
            <person name="Vogl C."/>
            <person name="Tomley F."/>
            <person name="Blake D.P."/>
            <person name="Joachim A."/>
        </authorList>
    </citation>
    <scope>NUCLEOTIDE SEQUENCE [LARGE SCALE GENOMIC DNA]</scope>
    <source>
        <strain evidence="2 3">Wien I</strain>
    </source>
</reference>
<proteinExistence type="predicted"/>
<sequence>PSPQSASLSTLSSGTGALGDTTNGGSRFFGQRLAFLWEWLEGLRQCAEALWDLFVVIALSLWRVLSLQFCPRRREYLVHAQGIAAIARLALERERDDDRGLGLDYDSGPISYTTSLIDNTFFPPLPGFGPTPNSPAAVSPFSTHPSAGFWACLSSLWPDVDPEDYSGSAVVRLAAVLSVWADSFRQLGTLLQLSADLEPRGWAKRNLFFGARENLAVSAVEAFGDRAIPKSTPQKSSNGRLLRNSEAEGVFSRLLSWFSCLWPLWKRGEKGGVGKGTCQPGSAAGLFPYLLWWRWWPAAAAAAIPRNPGKNGVITYSSPCFFPGVGRCVDAGCGPTPSNLEDYWSYARILTAADHSTRESLDGRGSESACVLSPFEFGDIMSQPAPRPVFPPLFFSSDLFPSVFGGWLFPVTGNPSFATLPFFRVLWWPAAVAAAGGGYSSPWRLHPGGVALTARCETTSQRQRCSLHAQGGAYCSSRISSSSSSKHSSFRIEEDGRGAKLWQTAWRNGCSGGDDEDGHCFSSQLRCLDFSLSSLAGGPPPIFCVNSMKEGVSSSSLPHCQESGNRKNMPSEHKAAPVVTRRGDESDSFITRLLSKLCPGVSRLLVEPCRFCALNLRADIKPPPPSFVAPPPAFMPQCVTRTMEFLCCPGKSGEEKCSRDDSSQSSNSSSPPHKNRNRHATSGGSSSVVGPHILLPETSS</sequence>
<accession>A0A2C6KDR3</accession>
<evidence type="ECO:0000313" key="2">
    <source>
        <dbReference type="EMBL" id="PHJ14808.1"/>
    </source>
</evidence>
<comment type="caution">
    <text evidence="2">The sequence shown here is derived from an EMBL/GenBank/DDBJ whole genome shotgun (WGS) entry which is preliminary data.</text>
</comment>
<feature type="region of interest" description="Disordered" evidence="1">
    <location>
        <begin position="654"/>
        <end position="700"/>
    </location>
</feature>
<keyword evidence="3" id="KW-1185">Reference proteome</keyword>
<feature type="compositionally biased region" description="Basic and acidic residues" evidence="1">
    <location>
        <begin position="569"/>
        <end position="580"/>
    </location>
</feature>